<keyword evidence="3" id="KW-1185">Reference proteome</keyword>
<dbReference type="InterPro" id="IPR001279">
    <property type="entry name" value="Metallo-B-lactamas"/>
</dbReference>
<proteinExistence type="predicted"/>
<dbReference type="InterPro" id="IPR036866">
    <property type="entry name" value="RibonucZ/Hydroxyglut_hydro"/>
</dbReference>
<dbReference type="EMBL" id="AP025628">
    <property type="protein sequence ID" value="BDG62409.1"/>
    <property type="molecule type" value="Genomic_DNA"/>
</dbReference>
<reference evidence="2" key="1">
    <citation type="submission" date="2022-03" db="EMBL/GenBank/DDBJ databases">
        <title>Complete genome sequence of Caldinitratiruptor microaerophilus.</title>
        <authorList>
            <person name="Mukaiyama R."/>
            <person name="Nishiyama T."/>
            <person name="Ueda K."/>
        </authorList>
    </citation>
    <scope>NUCLEOTIDE SEQUENCE</scope>
    <source>
        <strain evidence="2">JCM 16183</strain>
    </source>
</reference>
<name>A0AA35CPC9_9FIRM</name>
<organism evidence="2 3">
    <name type="scientific">Caldinitratiruptor microaerophilus</name>
    <dbReference type="NCBI Taxonomy" id="671077"/>
    <lineage>
        <taxon>Bacteria</taxon>
        <taxon>Bacillati</taxon>
        <taxon>Bacillota</taxon>
        <taxon>Clostridia</taxon>
        <taxon>Eubacteriales</taxon>
        <taxon>Symbiobacteriaceae</taxon>
        <taxon>Caldinitratiruptor</taxon>
    </lineage>
</organism>
<dbReference type="Proteomes" id="UP001163687">
    <property type="component" value="Chromosome"/>
</dbReference>
<dbReference type="PANTHER" id="PTHR42951:SF21">
    <property type="entry name" value="METALLO-HYDROLASE YQJP-RELATED"/>
    <property type="match status" value="1"/>
</dbReference>
<dbReference type="InterPro" id="IPR036388">
    <property type="entry name" value="WH-like_DNA-bd_sf"/>
</dbReference>
<dbReference type="PANTHER" id="PTHR42951">
    <property type="entry name" value="METALLO-BETA-LACTAMASE DOMAIN-CONTAINING"/>
    <property type="match status" value="1"/>
</dbReference>
<dbReference type="Gene3D" id="1.10.10.10">
    <property type="entry name" value="Winged helix-like DNA-binding domain superfamily/Winged helix DNA-binding domain"/>
    <property type="match status" value="1"/>
</dbReference>
<dbReference type="SMART" id="SM00849">
    <property type="entry name" value="Lactamase_B"/>
    <property type="match status" value="1"/>
</dbReference>
<accession>A0AA35CPC9</accession>
<dbReference type="Gene3D" id="3.60.15.10">
    <property type="entry name" value="Ribonuclease Z/Hydroxyacylglutathione hydrolase-like"/>
    <property type="match status" value="1"/>
</dbReference>
<evidence type="ECO:0000313" key="2">
    <source>
        <dbReference type="EMBL" id="BDG62409.1"/>
    </source>
</evidence>
<gene>
    <name evidence="2" type="primary">yqjP</name>
    <name evidence="2" type="ORF">caldi_34990</name>
</gene>
<dbReference type="InterPro" id="IPR050855">
    <property type="entry name" value="NDM-1-like"/>
</dbReference>
<dbReference type="SUPFAM" id="SSF56281">
    <property type="entry name" value="Metallo-hydrolase/oxidoreductase"/>
    <property type="match status" value="1"/>
</dbReference>
<dbReference type="AlphaFoldDB" id="A0AA35CPC9"/>
<sequence length="335" mass="35939">MTLPAGIRRLVIPTTLPVGNVNVYLIEGAVPTLVDCGPWTVEAATALWEGLGEAGIDPSAIRQVVLTHPHVDHAGLAAEVARMSGAPVLAHPEAGPTLAAPGAAIRRTVRHLEAWGRRHGVPTPTLGRIIHSYTRWSALTEPVEVFTWLEAGDLLVAGDSVWRVLHTPGHSSGHICLFREEDGTLLSGDHLLPGIPSSPLPEPSVDGRTRPAPQILYLAHLARLAALDIRHVLPGHGEPFSVTRELVATRIAQVHAKANEVCRLLELEPRTAWELCSALFPQVGEENLIFALANTAGYLDLLAAQGRVAPLEDRSPVVFSGVPFVDGLLRNRRAS</sequence>
<evidence type="ECO:0000313" key="3">
    <source>
        <dbReference type="Proteomes" id="UP001163687"/>
    </source>
</evidence>
<protein>
    <submittedName>
        <fullName evidence="2">Metallo-hydrolase YqjP</fullName>
    </submittedName>
</protein>
<evidence type="ECO:0000259" key="1">
    <source>
        <dbReference type="SMART" id="SM00849"/>
    </source>
</evidence>
<dbReference type="RefSeq" id="WP_264842996.1">
    <property type="nucleotide sequence ID" value="NZ_AP025628.1"/>
</dbReference>
<feature type="domain" description="Metallo-beta-lactamase" evidence="1">
    <location>
        <begin position="20"/>
        <end position="236"/>
    </location>
</feature>
<dbReference type="KEGG" id="cmic:caldi_34990"/>
<dbReference type="Pfam" id="PF00753">
    <property type="entry name" value="Lactamase_B"/>
    <property type="match status" value="1"/>
</dbReference>